<feature type="transmembrane region" description="Helical" evidence="1">
    <location>
        <begin position="51"/>
        <end position="69"/>
    </location>
</feature>
<dbReference type="Pfam" id="PF20153">
    <property type="entry name" value="DUF6535"/>
    <property type="match status" value="1"/>
</dbReference>
<reference evidence="3" key="1">
    <citation type="journal article" date="2021" name="New Phytol.">
        <title>Evolutionary innovations through gain and loss of genes in the ectomycorrhizal Boletales.</title>
        <authorList>
            <person name="Wu G."/>
            <person name="Miyauchi S."/>
            <person name="Morin E."/>
            <person name="Kuo A."/>
            <person name="Drula E."/>
            <person name="Varga T."/>
            <person name="Kohler A."/>
            <person name="Feng B."/>
            <person name="Cao Y."/>
            <person name="Lipzen A."/>
            <person name="Daum C."/>
            <person name="Hundley H."/>
            <person name="Pangilinan J."/>
            <person name="Johnson J."/>
            <person name="Barry K."/>
            <person name="LaButti K."/>
            <person name="Ng V."/>
            <person name="Ahrendt S."/>
            <person name="Min B."/>
            <person name="Choi I.G."/>
            <person name="Park H."/>
            <person name="Plett J.M."/>
            <person name="Magnuson J."/>
            <person name="Spatafora J.W."/>
            <person name="Nagy L.G."/>
            <person name="Henrissat B."/>
            <person name="Grigoriev I.V."/>
            <person name="Yang Z.L."/>
            <person name="Xu J."/>
            <person name="Martin F.M."/>
        </authorList>
    </citation>
    <scope>NUCLEOTIDE SEQUENCE</scope>
    <source>
        <strain evidence="3">KKN 215</strain>
    </source>
</reference>
<feature type="domain" description="DUF6535" evidence="2">
    <location>
        <begin position="25"/>
        <end position="197"/>
    </location>
</feature>
<evidence type="ECO:0000313" key="3">
    <source>
        <dbReference type="EMBL" id="KAH8106844.1"/>
    </source>
</evidence>
<dbReference type="OrthoDB" id="3221808at2759"/>
<organism evidence="3 4">
    <name type="scientific">Cristinia sonorae</name>
    <dbReference type="NCBI Taxonomy" id="1940300"/>
    <lineage>
        <taxon>Eukaryota</taxon>
        <taxon>Fungi</taxon>
        <taxon>Dikarya</taxon>
        <taxon>Basidiomycota</taxon>
        <taxon>Agaricomycotina</taxon>
        <taxon>Agaricomycetes</taxon>
        <taxon>Agaricomycetidae</taxon>
        <taxon>Agaricales</taxon>
        <taxon>Pleurotineae</taxon>
        <taxon>Stephanosporaceae</taxon>
        <taxon>Cristinia</taxon>
    </lineage>
</organism>
<evidence type="ECO:0000256" key="1">
    <source>
        <dbReference type="SAM" id="Phobius"/>
    </source>
</evidence>
<keyword evidence="4" id="KW-1185">Reference proteome</keyword>
<proteinExistence type="predicted"/>
<feature type="transmembrane region" description="Helical" evidence="1">
    <location>
        <begin position="204"/>
        <end position="229"/>
    </location>
</feature>
<name>A0A8K0XU15_9AGAR</name>
<dbReference type="EMBL" id="JAEVFJ010000002">
    <property type="protein sequence ID" value="KAH8106844.1"/>
    <property type="molecule type" value="Genomic_DNA"/>
</dbReference>
<gene>
    <name evidence="3" type="ORF">BXZ70DRAFT_253047</name>
</gene>
<feature type="transmembrane region" description="Helical" evidence="1">
    <location>
        <begin position="169"/>
        <end position="198"/>
    </location>
</feature>
<protein>
    <recommendedName>
        <fullName evidence="2">DUF6535 domain-containing protein</fullName>
    </recommendedName>
</protein>
<dbReference type="Proteomes" id="UP000813824">
    <property type="component" value="Unassembled WGS sequence"/>
</dbReference>
<keyword evidence="1" id="KW-1133">Transmembrane helix</keyword>
<keyword evidence="1" id="KW-0472">Membrane</keyword>
<feature type="transmembrane region" description="Helical" evidence="1">
    <location>
        <begin position="113"/>
        <end position="136"/>
    </location>
</feature>
<dbReference type="AlphaFoldDB" id="A0A8K0XU15"/>
<accession>A0A8K0XU15</accession>
<evidence type="ECO:0000313" key="4">
    <source>
        <dbReference type="Proteomes" id="UP000813824"/>
    </source>
</evidence>
<sequence length="575" mass="65165">MHALVQRILDTLQKSDIIDPRLRFWSAYRGAAERYDDEFLRKYNNDMDSSMILAGLFSAVCASFAQIMAPDLSPDSNVTTQLLLQALLVAVNGTSPLSTPIPSTWAGPTATAIWVQSLLYASLSCSLFAVLGAVLAKQWLINYSGIAEKGTIERRSMDRQAKLDAIETWHLVTILEIVPILLQMSLLLFGVALSAYILNLQRGIGYVLIVINGIGALLYSWFTLVPLFYTHCPFKTSLTSMLLKTTALPRQLHRFLASKMGQTTEDMESDAIIWPSSNPLREEVPPTNPTGIRRHLRLSLVHLQTPLRFIRSSIHWFLWRVKRVLPSPRRHLQDENFLTASATAWLMETTTDPLILVDSMWSVPSIVWPDELIKQLPNDLLERLLSYVRACFQRDHRGRLALVGASRSHAVAFSYGFLSIYWQKIRTSNSNMLHDVSTLLRHLSEELSNLLGEVTEQLADDVADSEDCEVFLLLRLTLVQMRGQSHFYRRMEWPAPQPTFRPLNQTKWNSRTQSLCYILQGDLNHGVSAALDALHLIAGLYRPKVAYYRFGVQSLEDLYMQAVSRLLGGYMINSQ</sequence>
<keyword evidence="1" id="KW-0812">Transmembrane</keyword>
<dbReference type="InterPro" id="IPR045338">
    <property type="entry name" value="DUF6535"/>
</dbReference>
<evidence type="ECO:0000259" key="2">
    <source>
        <dbReference type="Pfam" id="PF20153"/>
    </source>
</evidence>
<comment type="caution">
    <text evidence="3">The sequence shown here is derived from an EMBL/GenBank/DDBJ whole genome shotgun (WGS) entry which is preliminary data.</text>
</comment>